<evidence type="ECO:0000313" key="3">
    <source>
        <dbReference type="Proteomes" id="UP000199305"/>
    </source>
</evidence>
<dbReference type="STRING" id="658219.SAMN05216212_0601"/>
<dbReference type="AlphaFoldDB" id="A0A1G8VK61"/>
<feature type="signal peptide" evidence="1">
    <location>
        <begin position="1"/>
        <end position="20"/>
    </location>
</feature>
<reference evidence="3" key="1">
    <citation type="submission" date="2016-10" db="EMBL/GenBank/DDBJ databases">
        <authorList>
            <person name="Varghese N."/>
            <person name="Submissions S."/>
        </authorList>
    </citation>
    <scope>NUCLEOTIDE SEQUENCE [LARGE SCALE GENOMIC DNA]</scope>
    <source>
        <strain evidence="3">CGMCC 1.10658</strain>
    </source>
</reference>
<organism evidence="2 3">
    <name type="scientific">Microbulbifer yueqingensis</name>
    <dbReference type="NCBI Taxonomy" id="658219"/>
    <lineage>
        <taxon>Bacteria</taxon>
        <taxon>Pseudomonadati</taxon>
        <taxon>Pseudomonadota</taxon>
        <taxon>Gammaproteobacteria</taxon>
        <taxon>Cellvibrionales</taxon>
        <taxon>Microbulbiferaceae</taxon>
        <taxon>Microbulbifer</taxon>
    </lineage>
</organism>
<sequence>MNNKKILSHLMLPVLPLLLAACTSSPSLPVPGLKESFHTEIAANGAKRFTYSLEIQRPDFPEPVTSSSVNRTRISQAGMVQQRPRVRPLSDRLRFNRMLRQKLTETGFCRDGFLELERTEHAYGGEVRGECRDGAGG</sequence>
<protein>
    <recommendedName>
        <fullName evidence="4">Lipoprotein</fullName>
    </recommendedName>
</protein>
<keyword evidence="3" id="KW-1185">Reference proteome</keyword>
<gene>
    <name evidence="2" type="ORF">SAMN05216212_0601</name>
</gene>
<accession>A0A1G8VK61</accession>
<dbReference type="RefSeq" id="WP_091507868.1">
    <property type="nucleotide sequence ID" value="NZ_FNFH01000001.1"/>
</dbReference>
<dbReference type="OrthoDB" id="5587540at2"/>
<dbReference type="PROSITE" id="PS51257">
    <property type="entry name" value="PROKAR_LIPOPROTEIN"/>
    <property type="match status" value="1"/>
</dbReference>
<name>A0A1G8VK61_9GAMM</name>
<dbReference type="EMBL" id="FNFH01000001">
    <property type="protein sequence ID" value="SDJ66287.1"/>
    <property type="molecule type" value="Genomic_DNA"/>
</dbReference>
<feature type="chain" id="PRO_5011707233" description="Lipoprotein" evidence="1">
    <location>
        <begin position="21"/>
        <end position="137"/>
    </location>
</feature>
<evidence type="ECO:0000313" key="2">
    <source>
        <dbReference type="EMBL" id="SDJ66287.1"/>
    </source>
</evidence>
<keyword evidence="1" id="KW-0732">Signal</keyword>
<dbReference type="Proteomes" id="UP000199305">
    <property type="component" value="Unassembled WGS sequence"/>
</dbReference>
<evidence type="ECO:0000256" key="1">
    <source>
        <dbReference type="SAM" id="SignalP"/>
    </source>
</evidence>
<proteinExistence type="predicted"/>
<evidence type="ECO:0008006" key="4">
    <source>
        <dbReference type="Google" id="ProtNLM"/>
    </source>
</evidence>